<proteinExistence type="predicted"/>
<keyword evidence="3" id="KW-0433">Leucine-rich repeat</keyword>
<dbReference type="InterPro" id="IPR001611">
    <property type="entry name" value="Leu-rich_rpt"/>
</dbReference>
<dbReference type="SUPFAM" id="SSF52058">
    <property type="entry name" value="L domain-like"/>
    <property type="match status" value="1"/>
</dbReference>
<evidence type="ECO:0000256" key="10">
    <source>
        <dbReference type="SAM" id="MobiDB-lite"/>
    </source>
</evidence>
<keyword evidence="6 9" id="KW-0547">Nucleotide-binding</keyword>
<gene>
    <name evidence="12" type="ORF">FRUB_02020</name>
</gene>
<dbReference type="PROSITE" id="PS00107">
    <property type="entry name" value="PROTEIN_KINASE_ATP"/>
    <property type="match status" value="1"/>
</dbReference>
<evidence type="ECO:0000256" key="6">
    <source>
        <dbReference type="ARBA" id="ARBA00022741"/>
    </source>
</evidence>
<dbReference type="Pfam" id="PF13516">
    <property type="entry name" value="LRR_6"/>
    <property type="match status" value="1"/>
</dbReference>
<evidence type="ECO:0000256" key="2">
    <source>
        <dbReference type="ARBA" id="ARBA00022527"/>
    </source>
</evidence>
<evidence type="ECO:0000256" key="8">
    <source>
        <dbReference type="ARBA" id="ARBA00022840"/>
    </source>
</evidence>
<dbReference type="GO" id="GO:0004674">
    <property type="term" value="F:protein serine/threonine kinase activity"/>
    <property type="evidence" value="ECO:0007669"/>
    <property type="project" value="UniProtKB-KW"/>
</dbReference>
<sequence>MVSPPFEPDENVLRQYLLGLLPPDELEAVGRYLDAHPELMSTLNGLHAGDTLLDALRSVQAADASDPPELLAMIGRVTAMAAEPPADGPPLNGTTPSDFGEMTLSAPTALPDQPGAEAVNFGVAAGADADLAGLLAPPQDPGELGRVDGYRVFRVLGRGGMGAVFEAEDLKLGRRVALKVMLPAVAASPTAKKRFLQEAKAAAAVEHDHIVPIYQVGEDRGMPFIAMPFLRGEPLDERLRGRKPLATADVLLIGRQIAEGLAAAHAAGLIHRDIKPSNIWLERHADGTFKRVRILDFGLARSVREEGEHLTNSGAILGTPAYMAPEQARGLPVDHRADLFSLGGVLYQMATGRRAFTGTDTFAILTALATETPPSPRAIDPTLSPALSDLIVRLLAKEPASRPQTAQAVADELTRIATALPLRPVSASATEIGTPQAALTPPADVWADVGEGKTEPDATPRSAPTRRRNGRLLWVAAGVLFLGLIGAGTYYGKTVVRVATNQGELVIEVDDPTIEVQVKQGEAVLVDKSRDREFVLKGGSGEVEFFDPETGVRTVTRKFEIVRGKRAVVTATMAEVATARPGPKVGEKPDAERKAAEELHKFAHLVLRMQSGKQVDLSPKDQLPIESFVIVGVNWVRNDVYEYIQNGILPSDRSANVYFPAVENLRHLIGLEDHHCTLSMTEEQLGRLADNPSAANMTYLLAGFELTHRTLDILKRFPKLAALGCRGNLTNDEVLRRLAEFPKLKSLALHGLGGSSQVGPDGLAALSKLPLDQLLVEQKGVWTRGFARQIASMPTLETLWVSVSEIGDDISSELAHSPKLRFLQFTDVHVSDTGLEHLKDLQSLRVLALFGSKATEAGVQRLAAARPDLKIIWEGKVIGPNSPVPAPLTQEQRKALEWVLSVGGAVWVNEYHGGMPPIREPKDLPAGPLMIAGVSLEGVSSVNDDTLDRLRDLPPLTHLLNLNGTAITDAGVEKVARFSGTNQIVHFWLAETKVTDIGLISLTKLPRLCEINLYKTAITSAGVAHLAKLPRLVSLNLIGTRIDDFSLLSLKPHKLEFLNLNGTKVSDEGMNDLGAQTSLYKLTLANTKITDKGVKRLGKLTRLDELRGCPKSDLAVSCASLVS</sequence>
<dbReference type="InterPro" id="IPR032675">
    <property type="entry name" value="LRR_dom_sf"/>
</dbReference>
<comment type="caution">
    <text evidence="12">The sequence shown here is derived from an EMBL/GenBank/DDBJ whole genome shotgun (WGS) entry which is preliminary data.</text>
</comment>
<protein>
    <recommendedName>
        <fullName evidence="1">non-specific serine/threonine protein kinase</fullName>
        <ecNumber evidence="1">2.7.11.1</ecNumber>
    </recommendedName>
</protein>
<dbReference type="PANTHER" id="PTHR43289:SF6">
    <property type="entry name" value="SERINE_THREONINE-PROTEIN KINASE NEKL-3"/>
    <property type="match status" value="1"/>
</dbReference>
<evidence type="ECO:0000256" key="1">
    <source>
        <dbReference type="ARBA" id="ARBA00012513"/>
    </source>
</evidence>
<keyword evidence="5" id="KW-0677">Repeat</keyword>
<evidence type="ECO:0000313" key="13">
    <source>
        <dbReference type="Proteomes" id="UP000214646"/>
    </source>
</evidence>
<feature type="domain" description="Protein kinase" evidence="11">
    <location>
        <begin position="150"/>
        <end position="414"/>
    </location>
</feature>
<feature type="binding site" evidence="9">
    <location>
        <position position="179"/>
    </location>
    <ligand>
        <name>ATP</name>
        <dbReference type="ChEBI" id="CHEBI:30616"/>
    </ligand>
</feature>
<dbReference type="InterPro" id="IPR000719">
    <property type="entry name" value="Prot_kinase_dom"/>
</dbReference>
<name>A0A225E853_9BACT</name>
<evidence type="ECO:0000256" key="4">
    <source>
        <dbReference type="ARBA" id="ARBA00022679"/>
    </source>
</evidence>
<dbReference type="EC" id="2.7.11.1" evidence="1"/>
<dbReference type="InterPro" id="IPR017441">
    <property type="entry name" value="Protein_kinase_ATP_BS"/>
</dbReference>
<dbReference type="AlphaFoldDB" id="A0A225E853"/>
<dbReference type="Pfam" id="PF00069">
    <property type="entry name" value="Pkinase"/>
    <property type="match status" value="1"/>
</dbReference>
<keyword evidence="13" id="KW-1185">Reference proteome</keyword>
<evidence type="ECO:0000256" key="9">
    <source>
        <dbReference type="PROSITE-ProRule" id="PRU10141"/>
    </source>
</evidence>
<keyword evidence="4" id="KW-0808">Transferase</keyword>
<dbReference type="PROSITE" id="PS50011">
    <property type="entry name" value="PROTEIN_KINASE_DOM"/>
    <property type="match status" value="1"/>
</dbReference>
<accession>A0A225E853</accession>
<dbReference type="InterPro" id="IPR011009">
    <property type="entry name" value="Kinase-like_dom_sf"/>
</dbReference>
<dbReference type="Gene3D" id="3.30.200.20">
    <property type="entry name" value="Phosphorylase Kinase, domain 1"/>
    <property type="match status" value="1"/>
</dbReference>
<dbReference type="CDD" id="cd14014">
    <property type="entry name" value="STKc_PknB_like"/>
    <property type="match status" value="1"/>
</dbReference>
<dbReference type="FunFam" id="1.10.510.10:FF:000021">
    <property type="entry name" value="Serine/threonine protein kinase"/>
    <property type="match status" value="1"/>
</dbReference>
<dbReference type="SUPFAM" id="SSF56112">
    <property type="entry name" value="Protein kinase-like (PK-like)"/>
    <property type="match status" value="1"/>
</dbReference>
<evidence type="ECO:0000259" key="11">
    <source>
        <dbReference type="PROSITE" id="PS50011"/>
    </source>
</evidence>
<keyword evidence="2 12" id="KW-0723">Serine/threonine-protein kinase</keyword>
<dbReference type="PANTHER" id="PTHR43289">
    <property type="entry name" value="MITOGEN-ACTIVATED PROTEIN KINASE KINASE KINASE 20-RELATED"/>
    <property type="match status" value="1"/>
</dbReference>
<feature type="region of interest" description="Disordered" evidence="10">
    <location>
        <begin position="446"/>
        <end position="465"/>
    </location>
</feature>
<dbReference type="EMBL" id="NIDE01000002">
    <property type="protein sequence ID" value="OWK45689.1"/>
    <property type="molecule type" value="Genomic_DNA"/>
</dbReference>
<organism evidence="12 13">
    <name type="scientific">Fimbriiglobus ruber</name>
    <dbReference type="NCBI Taxonomy" id="1908690"/>
    <lineage>
        <taxon>Bacteria</taxon>
        <taxon>Pseudomonadati</taxon>
        <taxon>Planctomycetota</taxon>
        <taxon>Planctomycetia</taxon>
        <taxon>Gemmatales</taxon>
        <taxon>Gemmataceae</taxon>
        <taxon>Fimbriiglobus</taxon>
    </lineage>
</organism>
<dbReference type="Proteomes" id="UP000214646">
    <property type="component" value="Unassembled WGS sequence"/>
</dbReference>
<evidence type="ECO:0000313" key="12">
    <source>
        <dbReference type="EMBL" id="OWK45689.1"/>
    </source>
</evidence>
<keyword evidence="8 9" id="KW-0067">ATP-binding</keyword>
<dbReference type="SMART" id="SM00220">
    <property type="entry name" value="S_TKc"/>
    <property type="match status" value="1"/>
</dbReference>
<keyword evidence="7 12" id="KW-0418">Kinase</keyword>
<dbReference type="Gene3D" id="3.80.10.10">
    <property type="entry name" value="Ribonuclease Inhibitor"/>
    <property type="match status" value="3"/>
</dbReference>
<evidence type="ECO:0000256" key="5">
    <source>
        <dbReference type="ARBA" id="ARBA00022737"/>
    </source>
</evidence>
<evidence type="ECO:0000256" key="7">
    <source>
        <dbReference type="ARBA" id="ARBA00022777"/>
    </source>
</evidence>
<dbReference type="Gene3D" id="1.10.510.10">
    <property type="entry name" value="Transferase(Phosphotransferase) domain 1"/>
    <property type="match status" value="1"/>
</dbReference>
<dbReference type="OrthoDB" id="269564at2"/>
<dbReference type="RefSeq" id="WP_088253376.1">
    <property type="nucleotide sequence ID" value="NZ_NIDE01000002.1"/>
</dbReference>
<dbReference type="GO" id="GO:0005524">
    <property type="term" value="F:ATP binding"/>
    <property type="evidence" value="ECO:0007669"/>
    <property type="project" value="UniProtKB-UniRule"/>
</dbReference>
<evidence type="ECO:0000256" key="3">
    <source>
        <dbReference type="ARBA" id="ARBA00022614"/>
    </source>
</evidence>
<reference evidence="13" key="1">
    <citation type="submission" date="2017-06" db="EMBL/GenBank/DDBJ databases">
        <title>Genome analysis of Fimbriiglobus ruber SP5, the first member of the order Planctomycetales with confirmed chitinolytic capability.</title>
        <authorList>
            <person name="Ravin N.V."/>
            <person name="Rakitin A.L."/>
            <person name="Ivanova A.A."/>
            <person name="Beletsky A.V."/>
            <person name="Kulichevskaya I.S."/>
            <person name="Mardanov A.V."/>
            <person name="Dedysh S.N."/>
        </authorList>
    </citation>
    <scope>NUCLEOTIDE SEQUENCE [LARGE SCALE GENOMIC DNA]</scope>
    <source>
        <strain evidence="13">SP5</strain>
    </source>
</reference>